<reference evidence="2" key="1">
    <citation type="journal article" date="2011" name="Proc. Natl. Acad. Sci. U.S.A.">
        <title>Genomic insights into the physiology and ecology of the marine filamentous cyanobacterium Lyngbya majuscula.</title>
        <authorList>
            <person name="Jones A.C."/>
            <person name="Monroe E.A."/>
            <person name="Podell S."/>
            <person name="Hess W.R."/>
            <person name="Klages S."/>
            <person name="Esquenazi E."/>
            <person name="Niessen S."/>
            <person name="Hoover H."/>
            <person name="Rothmann M."/>
            <person name="Lasken R.S."/>
            <person name="Yates J.R.III."/>
            <person name="Reinhardt R."/>
            <person name="Kube M."/>
            <person name="Burkart M.D."/>
            <person name="Allen E.E."/>
            <person name="Dorrestein P.C."/>
            <person name="Gerwick W.H."/>
            <person name="Gerwick L."/>
        </authorList>
    </citation>
    <scope>NUCLEOTIDE SEQUENCE [LARGE SCALE GENOMIC DNA]</scope>
    <source>
        <strain evidence="2">3L</strain>
    </source>
</reference>
<dbReference type="Proteomes" id="UP000003959">
    <property type="component" value="Unassembled WGS sequence"/>
</dbReference>
<sequence length="140" mass="15809">MKGKILNYLVIIGVSIILLLGIVTTAVGQDNYKPNFNDKVCLQCFSPYVPLHDIQPSNDEDPTPVIGYLQSSIEVTKINDSFTSGDIIFEKITLDNNNYEFAINKDYLEDCINKTQNQPNQQKKIQICKIIKPKSSNIKI</sequence>
<dbReference type="HOGENOM" id="CLU_1832900_0_0_3"/>
<name>F4XJC5_9CYAN</name>
<dbReference type="EMBL" id="GL890823">
    <property type="protein sequence ID" value="EGJ35205.1"/>
    <property type="molecule type" value="Genomic_DNA"/>
</dbReference>
<gene>
    <name evidence="1" type="ORF">LYNGBM3L_08710</name>
</gene>
<accession>F4XJC5</accession>
<dbReference type="AlphaFoldDB" id="F4XJC5"/>
<proteinExistence type="predicted"/>
<evidence type="ECO:0000313" key="1">
    <source>
        <dbReference type="EMBL" id="EGJ35205.1"/>
    </source>
</evidence>
<dbReference type="RefSeq" id="WP_008178498.1">
    <property type="nucleotide sequence ID" value="NZ_GL890823.1"/>
</dbReference>
<protein>
    <submittedName>
        <fullName evidence="1">Uncharacterized protein</fullName>
    </submittedName>
</protein>
<organism evidence="1 2">
    <name type="scientific">Moorena producens 3L</name>
    <dbReference type="NCBI Taxonomy" id="489825"/>
    <lineage>
        <taxon>Bacteria</taxon>
        <taxon>Bacillati</taxon>
        <taxon>Cyanobacteriota</taxon>
        <taxon>Cyanophyceae</taxon>
        <taxon>Coleofasciculales</taxon>
        <taxon>Coleofasciculaceae</taxon>
        <taxon>Moorena</taxon>
    </lineage>
</organism>
<evidence type="ECO:0000313" key="2">
    <source>
        <dbReference type="Proteomes" id="UP000003959"/>
    </source>
</evidence>
<keyword evidence="2" id="KW-1185">Reference proteome</keyword>